<evidence type="ECO:0000313" key="4">
    <source>
        <dbReference type="Proteomes" id="UP000316584"/>
    </source>
</evidence>
<dbReference type="InterPro" id="IPR013429">
    <property type="entry name" value="Regulatory_FmdB_Zinc_ribbon"/>
</dbReference>
<gene>
    <name evidence="3" type="ORF">FPZ22_10020</name>
</gene>
<keyword evidence="4" id="KW-1185">Reference proteome</keyword>
<proteinExistence type="predicted"/>
<feature type="region of interest" description="Disordered" evidence="1">
    <location>
        <begin position="58"/>
        <end position="118"/>
    </location>
</feature>
<feature type="compositionally biased region" description="Low complexity" evidence="1">
    <location>
        <begin position="102"/>
        <end position="118"/>
    </location>
</feature>
<evidence type="ECO:0000313" key="3">
    <source>
        <dbReference type="EMBL" id="QDW67178.1"/>
    </source>
</evidence>
<sequence>MPIYAYRCAACDHDFDRLQKLSDPDPDSCPACGVSGGVARQLTAPSFRLAGSGWYETDFKKDGDRKRNLAEGGEGAGRADAGAKPSGDAAPKGDGSPGTVTPKAGAAAAKADPAPAAP</sequence>
<organism evidence="3 4">
    <name type="scientific">Luteimonas granuli</name>
    <dbReference type="NCBI Taxonomy" id="1176533"/>
    <lineage>
        <taxon>Bacteria</taxon>
        <taxon>Pseudomonadati</taxon>
        <taxon>Pseudomonadota</taxon>
        <taxon>Gammaproteobacteria</taxon>
        <taxon>Lysobacterales</taxon>
        <taxon>Lysobacteraceae</taxon>
        <taxon>Luteimonas</taxon>
    </lineage>
</organism>
<dbReference type="NCBIfam" id="TIGR02605">
    <property type="entry name" value="CxxC_CxxC_SSSS"/>
    <property type="match status" value="1"/>
</dbReference>
<dbReference type="PANTHER" id="PTHR34404:SF2">
    <property type="entry name" value="CONSERVED SERINE RICH PROTEIN"/>
    <property type="match status" value="1"/>
</dbReference>
<feature type="compositionally biased region" description="Basic and acidic residues" evidence="1">
    <location>
        <begin position="58"/>
        <end position="69"/>
    </location>
</feature>
<evidence type="ECO:0000259" key="2">
    <source>
        <dbReference type="SMART" id="SM00834"/>
    </source>
</evidence>
<accession>A0A518N5L2</accession>
<name>A0A518N5L2_9GAMM</name>
<protein>
    <submittedName>
        <fullName evidence="3">Zinc ribbon domain-containing protein</fullName>
    </submittedName>
</protein>
<evidence type="ECO:0000256" key="1">
    <source>
        <dbReference type="SAM" id="MobiDB-lite"/>
    </source>
</evidence>
<dbReference type="OrthoDB" id="9813321at2"/>
<dbReference type="Pfam" id="PF09723">
    <property type="entry name" value="Zn_ribbon_8"/>
    <property type="match status" value="1"/>
</dbReference>
<dbReference type="KEGG" id="lug:FPZ22_10020"/>
<dbReference type="PANTHER" id="PTHR34404">
    <property type="entry name" value="REGULATORY PROTEIN, FMDB FAMILY"/>
    <property type="match status" value="1"/>
</dbReference>
<dbReference type="SMART" id="SM00834">
    <property type="entry name" value="CxxC_CXXC_SSSS"/>
    <property type="match status" value="1"/>
</dbReference>
<feature type="domain" description="Putative regulatory protein FmdB zinc ribbon" evidence="2">
    <location>
        <begin position="1"/>
        <end position="43"/>
    </location>
</feature>
<dbReference type="RefSeq" id="WP_144892623.1">
    <property type="nucleotide sequence ID" value="NZ_CP042218.1"/>
</dbReference>
<dbReference type="AlphaFoldDB" id="A0A518N5L2"/>
<dbReference type="Proteomes" id="UP000316584">
    <property type="component" value="Chromosome"/>
</dbReference>
<dbReference type="EMBL" id="CP042218">
    <property type="protein sequence ID" value="QDW67178.1"/>
    <property type="molecule type" value="Genomic_DNA"/>
</dbReference>
<reference evidence="3 4" key="1">
    <citation type="submission" date="2019-07" db="EMBL/GenBank/DDBJ databases">
        <title>Full genome sequence of Luteimonas sp. Gr-4.</title>
        <authorList>
            <person name="Im W.-T."/>
        </authorList>
    </citation>
    <scope>NUCLEOTIDE SEQUENCE [LARGE SCALE GENOMIC DNA]</scope>
    <source>
        <strain evidence="3 4">Gr-4</strain>
    </source>
</reference>